<accession>A0ABZ1B7F4</accession>
<dbReference type="Gene3D" id="3.40.50.1820">
    <property type="entry name" value="alpha/beta hydrolase"/>
    <property type="match status" value="1"/>
</dbReference>
<evidence type="ECO:0000313" key="2">
    <source>
        <dbReference type="EMBL" id="WRL65748.1"/>
    </source>
</evidence>
<proteinExistence type="predicted"/>
<dbReference type="Proteomes" id="UP001324287">
    <property type="component" value="Chromosome"/>
</dbReference>
<name>A0ABZ1B7F4_9ACTN</name>
<evidence type="ECO:0000313" key="3">
    <source>
        <dbReference type="Proteomes" id="UP001324287"/>
    </source>
</evidence>
<evidence type="ECO:0008006" key="4">
    <source>
        <dbReference type="Google" id="ProtNLM"/>
    </source>
</evidence>
<reference evidence="2 3" key="1">
    <citation type="submission" date="2023-12" db="EMBL/GenBank/DDBJ databases">
        <title>Blastococcus brunescens sp. nov., an actonobacterium isolated from sandstone collected in sahara desert.</title>
        <authorList>
            <person name="Gtari M."/>
            <person name="Ghodhbane F."/>
        </authorList>
    </citation>
    <scope>NUCLEOTIDE SEQUENCE [LARGE SCALE GENOMIC DNA]</scope>
    <source>
        <strain evidence="2 3">BMG 8361</strain>
    </source>
</reference>
<keyword evidence="3" id="KW-1185">Reference proteome</keyword>
<dbReference type="EMBL" id="CP141261">
    <property type="protein sequence ID" value="WRL65748.1"/>
    <property type="molecule type" value="Genomic_DNA"/>
</dbReference>
<organism evidence="2 3">
    <name type="scientific">Blastococcus brunescens</name>
    <dbReference type="NCBI Taxonomy" id="1564165"/>
    <lineage>
        <taxon>Bacteria</taxon>
        <taxon>Bacillati</taxon>
        <taxon>Actinomycetota</taxon>
        <taxon>Actinomycetes</taxon>
        <taxon>Geodermatophilales</taxon>
        <taxon>Geodermatophilaceae</taxon>
        <taxon>Blastococcus</taxon>
    </lineage>
</organism>
<feature type="compositionally biased region" description="Polar residues" evidence="1">
    <location>
        <begin position="74"/>
        <end position="87"/>
    </location>
</feature>
<gene>
    <name evidence="2" type="ORF">U6N30_09305</name>
</gene>
<dbReference type="RefSeq" id="WP_324277066.1">
    <property type="nucleotide sequence ID" value="NZ_CP141261.1"/>
</dbReference>
<dbReference type="InterPro" id="IPR029058">
    <property type="entry name" value="AB_hydrolase_fold"/>
</dbReference>
<evidence type="ECO:0000256" key="1">
    <source>
        <dbReference type="SAM" id="MobiDB-lite"/>
    </source>
</evidence>
<feature type="region of interest" description="Disordered" evidence="1">
    <location>
        <begin position="74"/>
        <end position="101"/>
    </location>
</feature>
<protein>
    <recommendedName>
        <fullName evidence="4">Dienelactone hydrolase domain-containing protein</fullName>
    </recommendedName>
</protein>
<sequence>MAEVLLFHHAHGLTAGVRSFADRLRAAGHTVHVPDLYAGATFPELSQGLAHAKEVGFGTVLERGCEPLRICRSSWSTPASRSGSCRPSSWRRRGRAPAVRC</sequence>